<evidence type="ECO:0000313" key="2">
    <source>
        <dbReference type="Proteomes" id="UP000437131"/>
    </source>
</evidence>
<dbReference type="AlphaFoldDB" id="A0A844GLT7"/>
<dbReference type="EMBL" id="WMIA01000001">
    <property type="protein sequence ID" value="MTF37544.1"/>
    <property type="molecule type" value="Genomic_DNA"/>
</dbReference>
<proteinExistence type="predicted"/>
<dbReference type="RefSeq" id="WP_099435063.1">
    <property type="nucleotide sequence ID" value="NZ_WMIA01000001.1"/>
</dbReference>
<gene>
    <name evidence="1" type="ORF">GGC33_01155</name>
</gene>
<organism evidence="1 2">
    <name type="scientific">Cyanobacterium aponinum 0216</name>
    <dbReference type="NCBI Taxonomy" id="2676140"/>
    <lineage>
        <taxon>Bacteria</taxon>
        <taxon>Bacillati</taxon>
        <taxon>Cyanobacteriota</taxon>
        <taxon>Cyanophyceae</taxon>
        <taxon>Oscillatoriophycideae</taxon>
        <taxon>Chroococcales</taxon>
        <taxon>Geminocystaceae</taxon>
        <taxon>Cyanobacterium</taxon>
    </lineage>
</organism>
<dbReference type="Proteomes" id="UP000437131">
    <property type="component" value="Unassembled WGS sequence"/>
</dbReference>
<sequence length="161" mass="18765">MSHILYNFTNICAVTWLERKEIKSITIKSPDHCLVNLKSGEIITVRASEVKEAIALNRKERIADIEIIDNPDHSYTALNAEKGTEYLLIPHDSYIFCNCNDYANQSIALNSNEVCCKHIWSLLGYLGFNDLVEYQDFKEDEHLDQLYQRHLEEQDYYHTCC</sequence>
<evidence type="ECO:0008006" key="3">
    <source>
        <dbReference type="Google" id="ProtNLM"/>
    </source>
</evidence>
<evidence type="ECO:0000313" key="1">
    <source>
        <dbReference type="EMBL" id="MTF37544.1"/>
    </source>
</evidence>
<protein>
    <recommendedName>
        <fullName evidence="3">SWIM-type domain-containing protein</fullName>
    </recommendedName>
</protein>
<accession>A0A844GLT7</accession>
<reference evidence="1 2" key="1">
    <citation type="submission" date="2019-11" db="EMBL/GenBank/DDBJ databases">
        <title>Isolation of a new High Light Tolerant Cyanobacteria.</title>
        <authorList>
            <person name="Dobson Z."/>
            <person name="Vaughn N."/>
            <person name="Vaughn M."/>
            <person name="Fromme P."/>
            <person name="Mazor Y."/>
        </authorList>
    </citation>
    <scope>NUCLEOTIDE SEQUENCE [LARGE SCALE GENOMIC DNA]</scope>
    <source>
        <strain evidence="1 2">0216</strain>
    </source>
</reference>
<comment type="caution">
    <text evidence="1">The sequence shown here is derived from an EMBL/GenBank/DDBJ whole genome shotgun (WGS) entry which is preliminary data.</text>
</comment>
<name>A0A844GLT7_9CHRO</name>